<dbReference type="InterPro" id="IPR001048">
    <property type="entry name" value="Asp/Glu/Uridylate_kinase"/>
</dbReference>
<dbReference type="SUPFAM" id="SSF53633">
    <property type="entry name" value="Carbamate kinase-like"/>
    <property type="match status" value="1"/>
</dbReference>
<evidence type="ECO:0000313" key="2">
    <source>
        <dbReference type="EMBL" id="RXE56769.1"/>
    </source>
</evidence>
<dbReference type="Gene3D" id="3.40.1160.10">
    <property type="entry name" value="Acetylglutamate kinase-like"/>
    <property type="match status" value="1"/>
</dbReference>
<name>A0A498H1F7_9EURY</name>
<dbReference type="AlphaFoldDB" id="A0A498H1F7"/>
<dbReference type="OrthoDB" id="50461at2157"/>
<sequence>MSSLTTPIVVKLGGSLFDRTDAVIDTIRSSGRPVLIVPGGGRFADRVRRLNLSDTAAHWMAIAAMEQYGWYIVSHSVPATAELAVPLETTVLLPYCALRKSDPLPHSWDITSDTIAAWVAANLGTELVLLKSVDGIYYHRTLLPRVDQPCPCEEVDPALIPFVLEHNVRTTVINGRFDERVTQVLEGVTPHGTVIDTRF</sequence>
<dbReference type="RefSeq" id="WP_128692496.1">
    <property type="nucleotide sequence ID" value="NZ_LHQS01000001.1"/>
</dbReference>
<dbReference type="InterPro" id="IPR036393">
    <property type="entry name" value="AceGlu_kinase-like_sf"/>
</dbReference>
<feature type="domain" description="Aspartate/glutamate/uridylate kinase" evidence="1">
    <location>
        <begin position="8"/>
        <end position="58"/>
    </location>
</feature>
<evidence type="ECO:0000259" key="1">
    <source>
        <dbReference type="Pfam" id="PF00696"/>
    </source>
</evidence>
<keyword evidence="2" id="KW-0418">Kinase</keyword>
<gene>
    <name evidence="2" type="ORF">ABH15_00935</name>
</gene>
<comment type="caution">
    <text evidence="2">The sequence shown here is derived from an EMBL/GenBank/DDBJ whole genome shotgun (WGS) entry which is preliminary data.</text>
</comment>
<dbReference type="GO" id="GO:0016301">
    <property type="term" value="F:kinase activity"/>
    <property type="evidence" value="ECO:0007669"/>
    <property type="project" value="UniProtKB-KW"/>
</dbReference>
<keyword evidence="2" id="KW-0808">Transferase</keyword>
<keyword evidence="3" id="KW-1185">Reference proteome</keyword>
<organism evidence="2 3">
    <name type="scientific">Methanoculleus taiwanensis</name>
    <dbReference type="NCBI Taxonomy" id="1550565"/>
    <lineage>
        <taxon>Archaea</taxon>
        <taxon>Methanobacteriati</taxon>
        <taxon>Methanobacteriota</taxon>
        <taxon>Stenosarchaea group</taxon>
        <taxon>Methanomicrobia</taxon>
        <taxon>Methanomicrobiales</taxon>
        <taxon>Methanomicrobiaceae</taxon>
        <taxon>Methanoculleus</taxon>
    </lineage>
</organism>
<dbReference type="Proteomes" id="UP000290932">
    <property type="component" value="Unassembled WGS sequence"/>
</dbReference>
<dbReference type="EMBL" id="LHQS01000001">
    <property type="protein sequence ID" value="RXE56769.1"/>
    <property type="molecule type" value="Genomic_DNA"/>
</dbReference>
<evidence type="ECO:0000313" key="3">
    <source>
        <dbReference type="Proteomes" id="UP000290932"/>
    </source>
</evidence>
<dbReference type="Pfam" id="PF00696">
    <property type="entry name" value="AA_kinase"/>
    <property type="match status" value="1"/>
</dbReference>
<protein>
    <submittedName>
        <fullName evidence="2">Uridylate kinase</fullName>
    </submittedName>
</protein>
<proteinExistence type="predicted"/>
<reference evidence="2 3" key="1">
    <citation type="journal article" date="2015" name="Int. J. Syst. Evol. Microbiol.">
        <title>Methanoculleus taiwanensis sp. nov., a methanogen isolated from deep marine sediment at the deformation front area near Taiwan.</title>
        <authorList>
            <person name="Weng C.Y."/>
            <person name="Chen S.C."/>
            <person name="Lai M.C."/>
            <person name="Wu S.Y."/>
            <person name="Lin S."/>
            <person name="Yang T.F."/>
            <person name="Chen P.C."/>
        </authorList>
    </citation>
    <scope>NUCLEOTIDE SEQUENCE [LARGE SCALE GENOMIC DNA]</scope>
    <source>
        <strain evidence="2 3">CYW4</strain>
    </source>
</reference>
<accession>A0A498H1F7</accession>